<dbReference type="EMBL" id="BAAAHK010000027">
    <property type="protein sequence ID" value="GAA0963644.1"/>
    <property type="molecule type" value="Genomic_DNA"/>
</dbReference>
<accession>A0ABP4CCM0</accession>
<proteinExistence type="predicted"/>
<gene>
    <name evidence="1" type="ORF">GCM10009554_83370</name>
</gene>
<dbReference type="SUPFAM" id="SSF55961">
    <property type="entry name" value="Bet v1-like"/>
    <property type="match status" value="1"/>
</dbReference>
<dbReference type="RefSeq" id="WP_343984177.1">
    <property type="nucleotide sequence ID" value="NZ_BAAAHK010000027.1"/>
</dbReference>
<evidence type="ECO:0000313" key="2">
    <source>
        <dbReference type="Proteomes" id="UP001500542"/>
    </source>
</evidence>
<dbReference type="Gene3D" id="3.30.530.20">
    <property type="match status" value="1"/>
</dbReference>
<dbReference type="Pfam" id="PF10604">
    <property type="entry name" value="Polyketide_cyc2"/>
    <property type="match status" value="1"/>
</dbReference>
<sequence>MADVSESIEVAASPLEVYAQVSELSRMAEWSPECTGVRWSTGGVPGVGSRFIGLNRSGMVRWFTQGEVLEAVPGERFSFRIAFGAVPIALWTYEFAATGSGCTVTESWTDRRPAAMRAVFGRMFGDRVRINRYGIHKTLGNLKASLESVS</sequence>
<comment type="caution">
    <text evidence="1">The sequence shown here is derived from an EMBL/GenBank/DDBJ whole genome shotgun (WGS) entry which is preliminary data.</text>
</comment>
<protein>
    <submittedName>
        <fullName evidence="1">SRPBCC family protein</fullName>
    </submittedName>
</protein>
<evidence type="ECO:0000313" key="1">
    <source>
        <dbReference type="EMBL" id="GAA0963644.1"/>
    </source>
</evidence>
<name>A0ABP4CCM0_9ACTN</name>
<keyword evidence="2" id="KW-1185">Reference proteome</keyword>
<dbReference type="InterPro" id="IPR023393">
    <property type="entry name" value="START-like_dom_sf"/>
</dbReference>
<dbReference type="CDD" id="cd07812">
    <property type="entry name" value="SRPBCC"/>
    <property type="match status" value="1"/>
</dbReference>
<reference evidence="2" key="1">
    <citation type="journal article" date="2019" name="Int. J. Syst. Evol. Microbiol.">
        <title>The Global Catalogue of Microorganisms (GCM) 10K type strain sequencing project: providing services to taxonomists for standard genome sequencing and annotation.</title>
        <authorList>
            <consortium name="The Broad Institute Genomics Platform"/>
            <consortium name="The Broad Institute Genome Sequencing Center for Infectious Disease"/>
            <person name="Wu L."/>
            <person name="Ma J."/>
        </authorList>
    </citation>
    <scope>NUCLEOTIDE SEQUENCE [LARGE SCALE GENOMIC DNA]</scope>
    <source>
        <strain evidence="2">JCM 10977</strain>
    </source>
</reference>
<organism evidence="1 2">
    <name type="scientific">Kribbella koreensis</name>
    <dbReference type="NCBI Taxonomy" id="57909"/>
    <lineage>
        <taxon>Bacteria</taxon>
        <taxon>Bacillati</taxon>
        <taxon>Actinomycetota</taxon>
        <taxon>Actinomycetes</taxon>
        <taxon>Propionibacteriales</taxon>
        <taxon>Kribbellaceae</taxon>
        <taxon>Kribbella</taxon>
    </lineage>
</organism>
<dbReference type="Proteomes" id="UP001500542">
    <property type="component" value="Unassembled WGS sequence"/>
</dbReference>
<dbReference type="InterPro" id="IPR019587">
    <property type="entry name" value="Polyketide_cyclase/dehydratase"/>
</dbReference>